<evidence type="ECO:0000313" key="4">
    <source>
        <dbReference type="Proteomes" id="UP000288351"/>
    </source>
</evidence>
<protein>
    <submittedName>
        <fullName evidence="2">Uncharacterized protein</fullName>
    </submittedName>
</protein>
<evidence type="ECO:0000256" key="1">
    <source>
        <dbReference type="SAM" id="MobiDB-lite"/>
    </source>
</evidence>
<sequence length="373" mass="41746">MSETKAQDPYAYRYLVEAPARAAVYAGPLVWTEGRMVVDGERGELVVRVHDAGQLGNLRREVAERLAVNYGVRGRRFEETVFFSRQGGRYTGDEQRIARHALRVEGDALKVARFGADLPGVLAAIEQAATAMMRTLGRWVRDSAHGQRWTDAYDANYRRTERRYWRRAYIGQLARWIGPEAPEVGDVSMPDWSANWLHEQARIAQATVSAVQVEAVRDHMAEALIYANAAHVEARAVEPMPQPRARYASVHEAIHAPAERSDEIGDVEFCYGDPAELARVDQHDAEAAEAVEVEEETGAQVEAGRPSENTGTRPHRGPLPVRATGPGIVTRRRAYGSIMNRRRPHRRRPPHRPRTSAPAPFRSPLTPKASTDR</sequence>
<evidence type="ECO:0000313" key="2">
    <source>
        <dbReference type="EMBL" id="BAD80781.1"/>
    </source>
</evidence>
<dbReference type="EMBL" id="AB058947">
    <property type="protein sequence ID" value="BAD80781.1"/>
    <property type="molecule type" value="Genomic_DNA"/>
</dbReference>
<gene>
    <name evidence="2" type="primary">ORF373</name>
    <name evidence="3" type="ORF">SALB_00670</name>
</gene>
<proteinExistence type="predicted"/>
<keyword evidence="2" id="KW-0614">Plasmid</keyword>
<reference evidence="2" key="1">
    <citation type="submission" date="2001-03" db="EMBL/GenBank/DDBJ databases">
        <title>Complete Sequence of the Plasmid pNO33 from Streptomyces albulus IFO14147.</title>
        <authorList>
            <person name="Kawai T."/>
            <person name="Inouye S."/>
        </authorList>
    </citation>
    <scope>NUCLEOTIDE SEQUENCE</scope>
    <source>
        <strain evidence="2">IFO 14147</strain>
        <plasmid evidence="2">pNO33</plasmid>
    </source>
</reference>
<name>Q5NUS8_STRNR</name>
<reference evidence="3 4" key="2">
    <citation type="journal article" date="2019" name="Microbiol. Resour. Announc.">
        <title>Draft Genome Sequence of the Most Traditional epsilon-Poly-l-Lysine Producer, Streptomyces albulus NBRC14147.</title>
        <authorList>
            <person name="Yamanaka K."/>
            <person name="Hamano Y."/>
        </authorList>
    </citation>
    <scope>NUCLEOTIDE SEQUENCE [LARGE SCALE GENOMIC DNA]</scope>
    <source>
        <strain evidence="3 4">NBRC 14147</strain>
    </source>
</reference>
<feature type="compositionally biased region" description="Acidic residues" evidence="1">
    <location>
        <begin position="287"/>
        <end position="297"/>
    </location>
</feature>
<dbReference type="EMBL" id="BHXC01000005">
    <property type="protein sequence ID" value="GCB88001.1"/>
    <property type="molecule type" value="Genomic_DNA"/>
</dbReference>
<evidence type="ECO:0000313" key="3">
    <source>
        <dbReference type="EMBL" id="GCB88001.1"/>
    </source>
</evidence>
<feature type="region of interest" description="Disordered" evidence="1">
    <location>
        <begin position="285"/>
        <end position="373"/>
    </location>
</feature>
<feature type="compositionally biased region" description="Basic residues" evidence="1">
    <location>
        <begin position="330"/>
        <end position="354"/>
    </location>
</feature>
<dbReference type="AlphaFoldDB" id="Q5NUS8"/>
<dbReference type="RefSeq" id="WP_011242307.1">
    <property type="nucleotide sequence ID" value="NC_006571.1"/>
</dbReference>
<organism evidence="2">
    <name type="scientific">Streptomyces noursei</name>
    <name type="common">Streptomyces albulus</name>
    <dbReference type="NCBI Taxonomy" id="1971"/>
    <lineage>
        <taxon>Bacteria</taxon>
        <taxon>Bacillati</taxon>
        <taxon>Actinomycetota</taxon>
        <taxon>Actinomycetes</taxon>
        <taxon>Kitasatosporales</taxon>
        <taxon>Streptomycetaceae</taxon>
        <taxon>Streptomyces</taxon>
    </lineage>
</organism>
<dbReference type="Proteomes" id="UP000288351">
    <property type="component" value="Unassembled WGS sequence"/>
</dbReference>
<accession>Q5NUS8</accession>
<geneLocation type="plasmid" evidence="2">
    <name>pNO33</name>
</geneLocation>